<dbReference type="Proteomes" id="UP000006655">
    <property type="component" value="Chromosome"/>
</dbReference>
<keyword evidence="2" id="KW-1133">Transmembrane helix</keyword>
<dbReference type="PATRIC" id="fig|504728.9.peg.2326"/>
<keyword evidence="5" id="KW-1185">Reference proteome</keyword>
<dbReference type="OrthoDB" id="32946at2"/>
<dbReference type="eggNOG" id="COG4371">
    <property type="taxonomic scope" value="Bacteria"/>
</dbReference>
<keyword evidence="2" id="KW-0472">Membrane</keyword>
<gene>
    <name evidence="3" type="ordered locus">Mrub_2250</name>
    <name evidence="4" type="ORF">K649_11285</name>
</gene>
<evidence type="ECO:0000313" key="5">
    <source>
        <dbReference type="Proteomes" id="UP000006655"/>
    </source>
</evidence>
<name>D3PKX9_MEIRD</name>
<dbReference type="KEGG" id="mrb:Mrub_2250"/>
<evidence type="ECO:0000256" key="1">
    <source>
        <dbReference type="SAM" id="MobiDB-lite"/>
    </source>
</evidence>
<protein>
    <recommendedName>
        <fullName evidence="7">DUF1517 domain-containing protein</fullName>
    </recommendedName>
</protein>
<evidence type="ECO:0000313" key="6">
    <source>
        <dbReference type="Proteomes" id="UP000013026"/>
    </source>
</evidence>
<dbReference type="Proteomes" id="UP000013026">
    <property type="component" value="Chromosome"/>
</dbReference>
<dbReference type="InterPro" id="IPR053023">
    <property type="entry name" value="FLAP_modulator"/>
</dbReference>
<feature type="region of interest" description="Disordered" evidence="1">
    <location>
        <begin position="47"/>
        <end position="78"/>
    </location>
</feature>
<dbReference type="EMBL" id="CP005385">
    <property type="protein sequence ID" value="AGK05547.1"/>
    <property type="molecule type" value="Genomic_DNA"/>
</dbReference>
<feature type="transmembrane region" description="Helical" evidence="2">
    <location>
        <begin position="113"/>
        <end position="136"/>
    </location>
</feature>
<evidence type="ECO:0008006" key="7">
    <source>
        <dbReference type="Google" id="ProtNLM"/>
    </source>
</evidence>
<dbReference type="PANTHER" id="PTHR33975:SF2">
    <property type="entry name" value="MYELIN-ASSOCIATED OLIGODENDROCYTE BASIC PROTEIN"/>
    <property type="match status" value="1"/>
</dbReference>
<reference evidence="4 6" key="3">
    <citation type="submission" date="2013-04" db="EMBL/GenBank/DDBJ databases">
        <authorList>
            <person name="Chin J."/>
            <person name="Alexander D.H."/>
            <person name="Marks P."/>
            <person name="Korlach J."/>
            <person name="Clum A."/>
            <person name="Copeland A."/>
        </authorList>
    </citation>
    <scope>NUCLEOTIDE SEQUENCE [LARGE SCALE GENOMIC DNA]</scope>
    <source>
        <strain evidence="6">ATCC 35948 / DSM 1279 / VKM B-1258 / 21</strain>
        <strain evidence="4">DSM 1279</strain>
    </source>
</reference>
<keyword evidence="2" id="KW-0812">Transmembrane</keyword>
<evidence type="ECO:0000256" key="2">
    <source>
        <dbReference type="SAM" id="Phobius"/>
    </source>
</evidence>
<dbReference type="AlphaFoldDB" id="D3PKX9"/>
<dbReference type="Pfam" id="PF07466">
    <property type="entry name" value="DUF1517"/>
    <property type="match status" value="1"/>
</dbReference>
<reference evidence="4" key="2">
    <citation type="submission" date="2013-04" db="EMBL/GenBank/DDBJ databases">
        <title>Non-Hybrid, Finished Microbial Genome Assemblies from Long-Read SMRT Sequencing Data.</title>
        <authorList>
            <person name="Klammer A."/>
            <person name="Drake J."/>
            <person name="Heiner C."/>
            <person name="Clum A."/>
            <person name="Copeland A."/>
            <person name="Huddleston J."/>
            <person name="Eichler E."/>
            <person name="Turner S.W."/>
        </authorList>
    </citation>
    <scope>NUCLEOTIDE SEQUENCE</scope>
    <source>
        <strain evidence="4">DSM 1279</strain>
    </source>
</reference>
<dbReference type="KEGG" id="mre:K649_11285"/>
<dbReference type="PANTHER" id="PTHR33975">
    <property type="entry name" value="MYELIN-ASSOCIATED OLIGODENDROCYTE BASIC PROTEIN"/>
    <property type="match status" value="1"/>
</dbReference>
<feature type="compositionally biased region" description="Pro residues" evidence="1">
    <location>
        <begin position="58"/>
        <end position="78"/>
    </location>
</feature>
<dbReference type="InterPro" id="IPR010903">
    <property type="entry name" value="DUF1517"/>
</dbReference>
<dbReference type="STRING" id="504728.K649_11285"/>
<dbReference type="EMBL" id="CP001743">
    <property type="protein sequence ID" value="ADD29003.1"/>
    <property type="molecule type" value="Genomic_DNA"/>
</dbReference>
<reference evidence="3 5" key="1">
    <citation type="journal article" date="2010" name="Stand. Genomic Sci.">
        <title>Complete genome sequence of Meiothermus ruber type strain (21).</title>
        <authorList>
            <person name="Tindall B.J."/>
            <person name="Sikorski J."/>
            <person name="Lucas S."/>
            <person name="Goltsman E."/>
            <person name="Copeland A."/>
            <person name="Glavina Del Rio T."/>
            <person name="Nolan M."/>
            <person name="Tice H."/>
            <person name="Cheng J.F."/>
            <person name="Han C."/>
            <person name="Pitluck S."/>
            <person name="Liolios K."/>
            <person name="Ivanova N."/>
            <person name="Mavromatis K."/>
            <person name="Ovchinnikova G."/>
            <person name="Pati A."/>
            <person name="Fahnrich R."/>
            <person name="Goodwin L."/>
            <person name="Chen A."/>
            <person name="Palaniappan K."/>
            <person name="Land M."/>
            <person name="Hauser L."/>
            <person name="Chang Y.J."/>
            <person name="Jeffries C.D."/>
            <person name="Rohde M."/>
            <person name="Goker M."/>
            <person name="Woyke T."/>
            <person name="Bristow J."/>
            <person name="Eisen J.A."/>
            <person name="Markowitz V."/>
            <person name="Hugenholtz P."/>
            <person name="Kyrpides N.C."/>
            <person name="Klenk H.P."/>
            <person name="Lapidus A."/>
        </authorList>
    </citation>
    <scope>NUCLEOTIDE SEQUENCE [LARGE SCALE GENOMIC DNA]</scope>
    <source>
        <strain evidence="5">ATCC 35948 / DSM 1279 / VKM B-1258 / 21</strain>
        <strain evidence="3">DSM 1279</strain>
    </source>
</reference>
<evidence type="ECO:0000313" key="3">
    <source>
        <dbReference type="EMBL" id="ADD29003.1"/>
    </source>
</evidence>
<organism evidence="4 6">
    <name type="scientific">Meiothermus ruber (strain ATCC 35948 / DSM 1279 / VKM B-1258 / 21)</name>
    <name type="common">Thermus ruber</name>
    <dbReference type="NCBI Taxonomy" id="504728"/>
    <lineage>
        <taxon>Bacteria</taxon>
        <taxon>Thermotogati</taxon>
        <taxon>Deinococcota</taxon>
        <taxon>Deinococci</taxon>
        <taxon>Thermales</taxon>
        <taxon>Thermaceae</taxon>
        <taxon>Meiothermus</taxon>
    </lineage>
</organism>
<proteinExistence type="predicted"/>
<sequence length="332" mass="36082">MLKQMRLTRVRVLLLLWAVVAWPSISVEADLVWPSWGSALAQRSGGGVGGRGGFSTPRPGPSIPRVNPAPSPSLPLPTPGRYPSYPTYPRDYYPPGTPGYPSARPPIYVTPGVGYGIDLIALLFIGGIVLVSISMLRGLQQAGRNNGGEVESSVARLRLAVLYTPKLQASLRQTAQAAETESPRGLADLIDNTAVLLLRAQDGWRFGMYEVWTGSLEKAEGQFDAWMTETRSEFTETYRHFEGREVAQAGYRAKVEPDGRYILVTLLLAVSGSLPPIPSPLRREGARQALMALATSSPTNTLAAYVAWTPEAEGEALTEQDLLLGWPRLELL</sequence>
<evidence type="ECO:0000313" key="4">
    <source>
        <dbReference type="EMBL" id="AGK05547.1"/>
    </source>
</evidence>
<accession>D3PKX9</accession>